<keyword evidence="5" id="KW-1185">Reference proteome</keyword>
<feature type="modified residue" description="4-aspartylphosphate" evidence="1">
    <location>
        <position position="53"/>
    </location>
</feature>
<dbReference type="InterPro" id="IPR007492">
    <property type="entry name" value="LytTR_DNA-bd_dom"/>
</dbReference>
<dbReference type="PANTHER" id="PTHR37299:SF1">
    <property type="entry name" value="STAGE 0 SPORULATION PROTEIN A HOMOLOG"/>
    <property type="match status" value="1"/>
</dbReference>
<dbReference type="Proteomes" id="UP000718451">
    <property type="component" value="Unassembled WGS sequence"/>
</dbReference>
<dbReference type="PANTHER" id="PTHR37299">
    <property type="entry name" value="TRANSCRIPTIONAL REGULATOR-RELATED"/>
    <property type="match status" value="1"/>
</dbReference>
<evidence type="ECO:0000259" key="2">
    <source>
        <dbReference type="PROSITE" id="PS50110"/>
    </source>
</evidence>
<gene>
    <name evidence="4" type="ORF">HCU67_02105</name>
</gene>
<dbReference type="PROSITE" id="PS50930">
    <property type="entry name" value="HTH_LYTTR"/>
    <property type="match status" value="1"/>
</dbReference>
<comment type="caution">
    <text evidence="4">The sequence shown here is derived from an EMBL/GenBank/DDBJ whole genome shotgun (WGS) entry which is preliminary data.</text>
</comment>
<dbReference type="EMBL" id="JAAWWL010000001">
    <property type="protein sequence ID" value="NKI30720.1"/>
    <property type="molecule type" value="Genomic_DNA"/>
</dbReference>
<dbReference type="SMART" id="SM00850">
    <property type="entry name" value="LytTR"/>
    <property type="match status" value="1"/>
</dbReference>
<accession>A0ABX1GP34</accession>
<dbReference type="Gene3D" id="2.40.50.1020">
    <property type="entry name" value="LytTr DNA-binding domain"/>
    <property type="match status" value="1"/>
</dbReference>
<dbReference type="PROSITE" id="PS50110">
    <property type="entry name" value="RESPONSE_REGULATORY"/>
    <property type="match status" value="1"/>
</dbReference>
<dbReference type="InterPro" id="IPR011006">
    <property type="entry name" value="CheY-like_superfamily"/>
</dbReference>
<sequence length="238" mass="27816">MNCIVIDDELASRMITEQLCSQTSNLEMTSSFDNCVDALKYLNDNEVDVIFLDLHMESFSGFDLLKTLKEDQKVVLTTSDKKFASESYDYDNIVDYLVKPVTPERFDKAVQRVRKQFVLDQISVDSNEGESQSNRVNSLYINIDRRLIHLQFDEIDYVEADGDYINVYTATENYHVHTTLKRIRERLPEPVFMQIHRSYIINFNKIIDIQDNSVLIGRKVIPISRSNRPMLMERLNLL</sequence>
<feature type="domain" description="Response regulatory" evidence="2">
    <location>
        <begin position="2"/>
        <end position="114"/>
    </location>
</feature>
<dbReference type="Gene3D" id="3.40.50.2300">
    <property type="match status" value="1"/>
</dbReference>
<dbReference type="SMART" id="SM00448">
    <property type="entry name" value="REC"/>
    <property type="match status" value="1"/>
</dbReference>
<dbReference type="InterPro" id="IPR001789">
    <property type="entry name" value="Sig_transdc_resp-reg_receiver"/>
</dbReference>
<reference evidence="4 5" key="1">
    <citation type="submission" date="2020-04" db="EMBL/GenBank/DDBJ databases">
        <authorList>
            <person name="Yoon J."/>
        </authorList>
    </citation>
    <scope>NUCLEOTIDE SEQUENCE [LARGE SCALE GENOMIC DNA]</scope>
    <source>
        <strain evidence="4 5">DJ-13</strain>
    </source>
</reference>
<evidence type="ECO:0000313" key="5">
    <source>
        <dbReference type="Proteomes" id="UP000718451"/>
    </source>
</evidence>
<evidence type="ECO:0000313" key="4">
    <source>
        <dbReference type="EMBL" id="NKI30720.1"/>
    </source>
</evidence>
<feature type="domain" description="HTH LytTR-type" evidence="3">
    <location>
        <begin position="139"/>
        <end position="237"/>
    </location>
</feature>
<dbReference type="SUPFAM" id="SSF52172">
    <property type="entry name" value="CheY-like"/>
    <property type="match status" value="1"/>
</dbReference>
<dbReference type="Pfam" id="PF04397">
    <property type="entry name" value="LytTR"/>
    <property type="match status" value="1"/>
</dbReference>
<dbReference type="InterPro" id="IPR046947">
    <property type="entry name" value="LytR-like"/>
</dbReference>
<organism evidence="4 5">
    <name type="scientific">Croceivirga thetidis</name>
    <dbReference type="NCBI Taxonomy" id="2721623"/>
    <lineage>
        <taxon>Bacteria</taxon>
        <taxon>Pseudomonadati</taxon>
        <taxon>Bacteroidota</taxon>
        <taxon>Flavobacteriia</taxon>
        <taxon>Flavobacteriales</taxon>
        <taxon>Flavobacteriaceae</taxon>
        <taxon>Croceivirga</taxon>
    </lineage>
</organism>
<dbReference type="RefSeq" id="WP_168550957.1">
    <property type="nucleotide sequence ID" value="NZ_JAAWWL010000001.1"/>
</dbReference>
<dbReference type="Pfam" id="PF00072">
    <property type="entry name" value="Response_reg"/>
    <property type="match status" value="1"/>
</dbReference>
<keyword evidence="1" id="KW-0597">Phosphoprotein</keyword>
<evidence type="ECO:0000256" key="1">
    <source>
        <dbReference type="PROSITE-ProRule" id="PRU00169"/>
    </source>
</evidence>
<name>A0ABX1GP34_9FLAO</name>
<proteinExistence type="predicted"/>
<protein>
    <submittedName>
        <fullName evidence="4">Response regulator transcription factor</fullName>
    </submittedName>
</protein>
<evidence type="ECO:0000259" key="3">
    <source>
        <dbReference type="PROSITE" id="PS50930"/>
    </source>
</evidence>